<proteinExistence type="predicted"/>
<name>A0ABD2PRM2_9PLAT</name>
<accession>A0ABD2PRM2</accession>
<comment type="caution">
    <text evidence="1">The sequence shown here is derived from an EMBL/GenBank/DDBJ whole genome shotgun (WGS) entry which is preliminary data.</text>
</comment>
<dbReference type="EMBL" id="JBJKFK010003348">
    <property type="protein sequence ID" value="KAL3309994.1"/>
    <property type="molecule type" value="Genomic_DNA"/>
</dbReference>
<dbReference type="Proteomes" id="UP001626550">
    <property type="component" value="Unassembled WGS sequence"/>
</dbReference>
<protein>
    <submittedName>
        <fullName evidence="1">Uncharacterized protein</fullName>
    </submittedName>
</protein>
<keyword evidence="2" id="KW-1185">Reference proteome</keyword>
<dbReference type="AlphaFoldDB" id="A0ABD2PRM2"/>
<evidence type="ECO:0000313" key="1">
    <source>
        <dbReference type="EMBL" id="KAL3309994.1"/>
    </source>
</evidence>
<sequence length="142" mass="16680">MRCCLQILWCVLQWSDSLHNEVLRYLTFDCIINRYILVAMVSLLSVTTGDYPQEAKISSVRTVLKRLRALLNMLPETLFSDLTQTDSPETPVHYSQLRRFLDRLHERMNNEPSDVWRDNDLRVTTQQLRIKMAQKCGFKFGA</sequence>
<organism evidence="1 2">
    <name type="scientific">Cichlidogyrus casuarinus</name>
    <dbReference type="NCBI Taxonomy" id="1844966"/>
    <lineage>
        <taxon>Eukaryota</taxon>
        <taxon>Metazoa</taxon>
        <taxon>Spiralia</taxon>
        <taxon>Lophotrochozoa</taxon>
        <taxon>Platyhelminthes</taxon>
        <taxon>Monogenea</taxon>
        <taxon>Monopisthocotylea</taxon>
        <taxon>Dactylogyridea</taxon>
        <taxon>Ancyrocephalidae</taxon>
        <taxon>Cichlidogyrus</taxon>
    </lineage>
</organism>
<evidence type="ECO:0000313" key="2">
    <source>
        <dbReference type="Proteomes" id="UP001626550"/>
    </source>
</evidence>
<gene>
    <name evidence="1" type="ORF">Ciccas_011447</name>
</gene>
<reference evidence="1 2" key="1">
    <citation type="submission" date="2024-11" db="EMBL/GenBank/DDBJ databases">
        <title>Adaptive evolution of stress response genes in parasites aligns with host niche diversity.</title>
        <authorList>
            <person name="Hahn C."/>
            <person name="Resl P."/>
        </authorList>
    </citation>
    <scope>NUCLEOTIDE SEQUENCE [LARGE SCALE GENOMIC DNA]</scope>
    <source>
        <strain evidence="1">EGGRZ-B1_66</strain>
        <tissue evidence="1">Body</tissue>
    </source>
</reference>